<name>A0A3A3GL71_9BURK</name>
<protein>
    <submittedName>
        <fullName evidence="7">TetR/AcrR family transcriptional regulator</fullName>
    </submittedName>
</protein>
<keyword evidence="3 5" id="KW-0238">DNA-binding</keyword>
<evidence type="ECO:0000259" key="6">
    <source>
        <dbReference type="PROSITE" id="PS50977"/>
    </source>
</evidence>
<dbReference type="PANTHER" id="PTHR30055:SF234">
    <property type="entry name" value="HTH-TYPE TRANSCRIPTIONAL REGULATOR BETI"/>
    <property type="match status" value="1"/>
</dbReference>
<dbReference type="InterPro" id="IPR050109">
    <property type="entry name" value="HTH-type_TetR-like_transc_reg"/>
</dbReference>
<gene>
    <name evidence="7" type="ORF">D3878_16700</name>
</gene>
<dbReference type="PROSITE" id="PS01081">
    <property type="entry name" value="HTH_TETR_1"/>
    <property type="match status" value="1"/>
</dbReference>
<dbReference type="EMBL" id="QYUQ01000002">
    <property type="protein sequence ID" value="RJG03016.1"/>
    <property type="molecule type" value="Genomic_DNA"/>
</dbReference>
<dbReference type="GO" id="GO:0003700">
    <property type="term" value="F:DNA-binding transcription factor activity"/>
    <property type="evidence" value="ECO:0007669"/>
    <property type="project" value="TreeGrafter"/>
</dbReference>
<dbReference type="PROSITE" id="PS50977">
    <property type="entry name" value="HTH_TETR_2"/>
    <property type="match status" value="1"/>
</dbReference>
<evidence type="ECO:0000256" key="3">
    <source>
        <dbReference type="ARBA" id="ARBA00023125"/>
    </source>
</evidence>
<keyword evidence="1" id="KW-0678">Repressor</keyword>
<evidence type="ECO:0000313" key="8">
    <source>
        <dbReference type="Proteomes" id="UP000266327"/>
    </source>
</evidence>
<dbReference type="InterPro" id="IPR009057">
    <property type="entry name" value="Homeodomain-like_sf"/>
</dbReference>
<proteinExistence type="predicted"/>
<dbReference type="SUPFAM" id="SSF48498">
    <property type="entry name" value="Tetracyclin repressor-like, C-terminal domain"/>
    <property type="match status" value="1"/>
</dbReference>
<sequence length="245" mass="27920">MLAPIKSPRKREALGVRSERRVKEILMVARQVFSEQGYEKSTVLEIARSMDVSEATVFSYFTSKRDLCMQVIKVWYDEISSELEREVPLIIGTRAQLHFIVRKHLATLMHEGTGMCKLVLSEGRTVDEEFAEMQADLRRRYTAPLKKVFSTAQRSGEIRQDMPLPLLRDLVYGATEHVLWDYVVTNNKPDIDTTAAQLTDMFWSSLVPLPADLKKLAQFHVEVADALRRLDVPAEGNARIAANAR</sequence>
<evidence type="ECO:0000313" key="7">
    <source>
        <dbReference type="EMBL" id="RJG03016.1"/>
    </source>
</evidence>
<feature type="domain" description="HTH tetR-type" evidence="6">
    <location>
        <begin position="19"/>
        <end position="79"/>
    </location>
</feature>
<feature type="DNA-binding region" description="H-T-H motif" evidence="5">
    <location>
        <begin position="42"/>
        <end position="61"/>
    </location>
</feature>
<dbReference type="InterPro" id="IPR013570">
    <property type="entry name" value="Tscrpt_reg_YsiA_C"/>
</dbReference>
<dbReference type="Gene3D" id="1.10.10.60">
    <property type="entry name" value="Homeodomain-like"/>
    <property type="match status" value="1"/>
</dbReference>
<dbReference type="InterPro" id="IPR023772">
    <property type="entry name" value="DNA-bd_HTH_TetR-type_CS"/>
</dbReference>
<evidence type="ECO:0000256" key="4">
    <source>
        <dbReference type="ARBA" id="ARBA00023163"/>
    </source>
</evidence>
<dbReference type="InterPro" id="IPR036271">
    <property type="entry name" value="Tet_transcr_reg_TetR-rel_C_sf"/>
</dbReference>
<accession>A0A3A3GL71</accession>
<keyword evidence="4" id="KW-0804">Transcription</keyword>
<dbReference type="AlphaFoldDB" id="A0A3A3GL71"/>
<keyword evidence="2" id="KW-0805">Transcription regulation</keyword>
<dbReference type="GO" id="GO:0000976">
    <property type="term" value="F:transcription cis-regulatory region binding"/>
    <property type="evidence" value="ECO:0007669"/>
    <property type="project" value="TreeGrafter"/>
</dbReference>
<dbReference type="Gene3D" id="1.10.357.10">
    <property type="entry name" value="Tetracycline Repressor, domain 2"/>
    <property type="match status" value="1"/>
</dbReference>
<keyword evidence="8" id="KW-1185">Reference proteome</keyword>
<dbReference type="InterPro" id="IPR001647">
    <property type="entry name" value="HTH_TetR"/>
</dbReference>
<dbReference type="Pfam" id="PF08359">
    <property type="entry name" value="TetR_C_4"/>
    <property type="match status" value="1"/>
</dbReference>
<dbReference type="SUPFAM" id="SSF46689">
    <property type="entry name" value="Homeodomain-like"/>
    <property type="match status" value="1"/>
</dbReference>
<evidence type="ECO:0000256" key="5">
    <source>
        <dbReference type="PROSITE-ProRule" id="PRU00335"/>
    </source>
</evidence>
<reference evidence="8" key="1">
    <citation type="submission" date="2018-09" db="EMBL/GenBank/DDBJ databases">
        <authorList>
            <person name="Zhu H."/>
        </authorList>
    </citation>
    <scope>NUCLEOTIDE SEQUENCE [LARGE SCALE GENOMIC DNA]</scope>
    <source>
        <strain evidence="8">K1S02-23</strain>
    </source>
</reference>
<dbReference type="PANTHER" id="PTHR30055">
    <property type="entry name" value="HTH-TYPE TRANSCRIPTIONAL REGULATOR RUTR"/>
    <property type="match status" value="1"/>
</dbReference>
<dbReference type="Pfam" id="PF00440">
    <property type="entry name" value="TetR_N"/>
    <property type="match status" value="1"/>
</dbReference>
<dbReference type="OrthoDB" id="3210235at2"/>
<evidence type="ECO:0000256" key="1">
    <source>
        <dbReference type="ARBA" id="ARBA00022491"/>
    </source>
</evidence>
<comment type="caution">
    <text evidence="7">The sequence shown here is derived from an EMBL/GenBank/DDBJ whole genome shotgun (WGS) entry which is preliminary data.</text>
</comment>
<organism evidence="7 8">
    <name type="scientific">Noviherbaspirillum sedimenti</name>
    <dbReference type="NCBI Taxonomy" id="2320865"/>
    <lineage>
        <taxon>Bacteria</taxon>
        <taxon>Pseudomonadati</taxon>
        <taxon>Pseudomonadota</taxon>
        <taxon>Betaproteobacteria</taxon>
        <taxon>Burkholderiales</taxon>
        <taxon>Oxalobacteraceae</taxon>
        <taxon>Noviherbaspirillum</taxon>
    </lineage>
</organism>
<dbReference type="PRINTS" id="PR00455">
    <property type="entry name" value="HTHTETR"/>
</dbReference>
<dbReference type="Proteomes" id="UP000266327">
    <property type="component" value="Unassembled WGS sequence"/>
</dbReference>
<evidence type="ECO:0000256" key="2">
    <source>
        <dbReference type="ARBA" id="ARBA00023015"/>
    </source>
</evidence>